<sequence>MKRRVNHLTRMRFSLRLWVKGWCGLKILLSRPPISLTYDLPAEAPVPTASASVSVELSGVRASLDALTGRVMTLKGLQYLVLDVFKALSKASEA</sequence>
<proteinExistence type="predicted"/>
<reference evidence="1" key="1">
    <citation type="submission" date="2018-11" db="EMBL/GenBank/DDBJ databases">
        <authorList>
            <person name="Grassa J C."/>
        </authorList>
    </citation>
    <scope>NUCLEOTIDE SEQUENCE [LARGE SCALE GENOMIC DNA]</scope>
</reference>
<dbReference type="EnsemblPlants" id="evm.model.07.1516">
    <property type="protein sequence ID" value="cds.evm.model.07.1516"/>
    <property type="gene ID" value="evm.TU.07.1516"/>
</dbReference>
<dbReference type="EMBL" id="UZAU01000669">
    <property type="status" value="NOT_ANNOTATED_CDS"/>
    <property type="molecule type" value="Genomic_DNA"/>
</dbReference>
<name>A0A803Q2Y0_CANSA</name>
<protein>
    <submittedName>
        <fullName evidence="1">Uncharacterized protein</fullName>
    </submittedName>
</protein>
<evidence type="ECO:0000313" key="2">
    <source>
        <dbReference type="Proteomes" id="UP000596661"/>
    </source>
</evidence>
<dbReference type="AlphaFoldDB" id="A0A803Q2Y0"/>
<evidence type="ECO:0000313" key="1">
    <source>
        <dbReference type="EnsemblPlants" id="cds.evm.model.07.1516"/>
    </source>
</evidence>
<reference evidence="1" key="2">
    <citation type="submission" date="2021-03" db="UniProtKB">
        <authorList>
            <consortium name="EnsemblPlants"/>
        </authorList>
    </citation>
    <scope>IDENTIFICATION</scope>
</reference>
<dbReference type="Gramene" id="evm.model.07.1516">
    <property type="protein sequence ID" value="cds.evm.model.07.1516"/>
    <property type="gene ID" value="evm.TU.07.1516"/>
</dbReference>
<dbReference type="Proteomes" id="UP000596661">
    <property type="component" value="Chromosome 7"/>
</dbReference>
<accession>A0A803Q2Y0</accession>
<organism evidence="1 2">
    <name type="scientific">Cannabis sativa</name>
    <name type="common">Hemp</name>
    <name type="synonym">Marijuana</name>
    <dbReference type="NCBI Taxonomy" id="3483"/>
    <lineage>
        <taxon>Eukaryota</taxon>
        <taxon>Viridiplantae</taxon>
        <taxon>Streptophyta</taxon>
        <taxon>Embryophyta</taxon>
        <taxon>Tracheophyta</taxon>
        <taxon>Spermatophyta</taxon>
        <taxon>Magnoliopsida</taxon>
        <taxon>eudicotyledons</taxon>
        <taxon>Gunneridae</taxon>
        <taxon>Pentapetalae</taxon>
        <taxon>rosids</taxon>
        <taxon>fabids</taxon>
        <taxon>Rosales</taxon>
        <taxon>Cannabaceae</taxon>
        <taxon>Cannabis</taxon>
    </lineage>
</organism>
<keyword evidence="2" id="KW-1185">Reference proteome</keyword>